<dbReference type="InterPro" id="IPR036291">
    <property type="entry name" value="NAD(P)-bd_dom_sf"/>
</dbReference>
<accession>A0A3G8M9G1</accession>
<protein>
    <submittedName>
        <fullName evidence="3">NAD-dependent epimerase/dehydratase family protein</fullName>
    </submittedName>
</protein>
<dbReference type="InterPro" id="IPR001509">
    <property type="entry name" value="Epimerase_deHydtase"/>
</dbReference>
<dbReference type="SUPFAM" id="SSF51735">
    <property type="entry name" value="NAD(P)-binding Rossmann-fold domains"/>
    <property type="match status" value="1"/>
</dbReference>
<dbReference type="Gene3D" id="3.40.50.720">
    <property type="entry name" value="NAD(P)-binding Rossmann-like Domain"/>
    <property type="match status" value="1"/>
</dbReference>
<gene>
    <name evidence="3" type="ORF">EHO51_13945</name>
</gene>
<evidence type="ECO:0000313" key="3">
    <source>
        <dbReference type="EMBL" id="AZG77740.1"/>
    </source>
</evidence>
<sequence length="336" mass="37545">MRVFVTGTAGFIGFHLAKRLLEAGHLVDGYDGMTPYYDPGLKEARRAILLRSNGYRDTIAMLEDMEALTRAAEEAAPDVIIHLAAQAGVRYSLQNPRAYVDANLVGAFNVMEIARLLKPRHFLWASTSSVYGASPTVPFHESDRTDFPLTLYAATKKAGEAMAHSYAHLWSIPTTMFRFFTVYGPWGRPDMAPLKFVDAIENDRVIDIYNHGDMSRDFTYVADLVEGVVRLIDCVPQRDSDDDSVSPVAPYRVVNIGRGAPVQLLDFIETIERALGKKAKRNYLDMQPGDVPRTFASADLLERLTGYRPQTSLEEGVAALVEWYRDYRGAHGELAF</sequence>
<name>A0A3G8M9G1_9HYPH</name>
<dbReference type="PANTHER" id="PTHR43574">
    <property type="entry name" value="EPIMERASE-RELATED"/>
    <property type="match status" value="1"/>
</dbReference>
<evidence type="ECO:0000313" key="4">
    <source>
        <dbReference type="Proteomes" id="UP000273982"/>
    </source>
</evidence>
<keyword evidence="1" id="KW-0520">NAD</keyword>
<proteinExistence type="predicted"/>
<organism evidence="3 4">
    <name type="scientific">Methylocystis rosea</name>
    <dbReference type="NCBI Taxonomy" id="173366"/>
    <lineage>
        <taxon>Bacteria</taxon>
        <taxon>Pseudomonadati</taxon>
        <taxon>Pseudomonadota</taxon>
        <taxon>Alphaproteobacteria</taxon>
        <taxon>Hyphomicrobiales</taxon>
        <taxon>Methylocystaceae</taxon>
        <taxon>Methylocystis</taxon>
    </lineage>
</organism>
<dbReference type="Proteomes" id="UP000273982">
    <property type="component" value="Chromosome"/>
</dbReference>
<evidence type="ECO:0000256" key="1">
    <source>
        <dbReference type="ARBA" id="ARBA00023027"/>
    </source>
</evidence>
<feature type="domain" description="NAD-dependent epimerase/dehydratase" evidence="2">
    <location>
        <begin position="3"/>
        <end position="234"/>
    </location>
</feature>
<reference evidence="3 4" key="1">
    <citation type="submission" date="2018-11" db="EMBL/GenBank/DDBJ databases">
        <title>Genome squencing of methanotrophic bacteria isolated from alkaline groundwater in Korea.</title>
        <authorList>
            <person name="Nguyen L.N."/>
        </authorList>
    </citation>
    <scope>NUCLEOTIDE SEQUENCE [LARGE SCALE GENOMIC DNA]</scope>
    <source>
        <strain evidence="3 4">GW6</strain>
    </source>
</reference>
<dbReference type="AlphaFoldDB" id="A0A3G8M9G1"/>
<dbReference type="Pfam" id="PF01370">
    <property type="entry name" value="Epimerase"/>
    <property type="match status" value="1"/>
</dbReference>
<dbReference type="RefSeq" id="WP_124739392.1">
    <property type="nucleotide sequence ID" value="NZ_CP034086.1"/>
</dbReference>
<evidence type="ECO:0000259" key="2">
    <source>
        <dbReference type="Pfam" id="PF01370"/>
    </source>
</evidence>
<dbReference type="PRINTS" id="PR01713">
    <property type="entry name" value="NUCEPIMERASE"/>
</dbReference>
<dbReference type="EMBL" id="CP034086">
    <property type="protein sequence ID" value="AZG77740.1"/>
    <property type="molecule type" value="Genomic_DNA"/>
</dbReference>
<dbReference type="KEGG" id="mros:EHO51_13945"/>